<protein>
    <recommendedName>
        <fullName evidence="4">DUF898 family protein</fullName>
    </recommendedName>
</protein>
<evidence type="ECO:0000313" key="3">
    <source>
        <dbReference type="Proteomes" id="UP001169242"/>
    </source>
</evidence>
<evidence type="ECO:0008006" key="4">
    <source>
        <dbReference type="Google" id="ProtNLM"/>
    </source>
</evidence>
<keyword evidence="1" id="KW-0472">Membrane</keyword>
<name>A0AA42DR01_9FIRM</name>
<reference evidence="2" key="1">
    <citation type="journal article" date="2023" name="Int. J. Syst. Evol. Microbiol.">
        <title>&lt;i&gt;Holtiella tumoricola&lt;/i&gt; gen. nov. sp. nov., isolated from a human clinical sample.</title>
        <authorList>
            <person name="Allen-Vercoe E."/>
            <person name="Daigneault M.C."/>
            <person name="Vancuren S.J."/>
            <person name="Cochrane K."/>
            <person name="O'Neal L.L."/>
            <person name="Sankaranarayanan K."/>
            <person name="Lawson P.A."/>
        </authorList>
    </citation>
    <scope>NUCLEOTIDE SEQUENCE</scope>
    <source>
        <strain evidence="2">CC70A</strain>
    </source>
</reference>
<dbReference type="EMBL" id="JAQIFT010000062">
    <property type="protein sequence ID" value="MDA3733496.1"/>
    <property type="molecule type" value="Genomic_DNA"/>
</dbReference>
<keyword evidence="1" id="KW-0812">Transmembrane</keyword>
<gene>
    <name evidence="2" type="ORF">PBV87_18610</name>
</gene>
<dbReference type="Proteomes" id="UP001169242">
    <property type="component" value="Unassembled WGS sequence"/>
</dbReference>
<organism evidence="2 3">
    <name type="scientific">Holtiella tumoricola</name>
    <dbReference type="NCBI Taxonomy" id="3018743"/>
    <lineage>
        <taxon>Bacteria</taxon>
        <taxon>Bacillati</taxon>
        <taxon>Bacillota</taxon>
        <taxon>Clostridia</taxon>
        <taxon>Lachnospirales</taxon>
        <taxon>Cellulosilyticaceae</taxon>
        <taxon>Holtiella</taxon>
    </lineage>
</organism>
<comment type="caution">
    <text evidence="2">The sequence shown here is derived from an EMBL/GenBank/DDBJ whole genome shotgun (WGS) entry which is preliminary data.</text>
</comment>
<feature type="transmembrane region" description="Helical" evidence="1">
    <location>
        <begin position="21"/>
        <end position="46"/>
    </location>
</feature>
<evidence type="ECO:0000313" key="2">
    <source>
        <dbReference type="EMBL" id="MDA3733496.1"/>
    </source>
</evidence>
<evidence type="ECO:0000256" key="1">
    <source>
        <dbReference type="SAM" id="Phobius"/>
    </source>
</evidence>
<keyword evidence="3" id="KW-1185">Reference proteome</keyword>
<accession>A0AA42DR01</accession>
<sequence length="116" mass="14048">MKQSTIIEHKKKYDSYFDKKVKDYIILNIKFYAICILTLGLAYPWALCMKYKAQYHHTVICGKRLKFIGDPRELICHWLWWWFLSIVTFGIFVIVVDIRMEQWITANTIFEDTQME</sequence>
<keyword evidence="1" id="KW-1133">Transmembrane helix</keyword>
<dbReference type="RefSeq" id="WP_271013312.1">
    <property type="nucleotide sequence ID" value="NZ_JAQIFT010000062.1"/>
</dbReference>
<feature type="transmembrane region" description="Helical" evidence="1">
    <location>
        <begin position="79"/>
        <end position="98"/>
    </location>
</feature>
<dbReference type="AlphaFoldDB" id="A0AA42DR01"/>
<proteinExistence type="predicted"/>